<dbReference type="EMBL" id="CABPSB010000022">
    <property type="protein sequence ID" value="VVE47788.1"/>
    <property type="molecule type" value="Genomic_DNA"/>
</dbReference>
<proteinExistence type="predicted"/>
<keyword evidence="3" id="KW-1185">Reference proteome</keyword>
<organism evidence="2 3">
    <name type="scientific">Pandoraea anhela</name>
    <dbReference type="NCBI Taxonomy" id="2508295"/>
    <lineage>
        <taxon>Bacteria</taxon>
        <taxon>Pseudomonadati</taxon>
        <taxon>Pseudomonadota</taxon>
        <taxon>Betaproteobacteria</taxon>
        <taxon>Burkholderiales</taxon>
        <taxon>Burkholderiaceae</taxon>
        <taxon>Pandoraea</taxon>
    </lineage>
</organism>
<sequence>MFPSSRYTHIVPATGTTAADNPATTSPPLSPPTCGPSSSACATTATTSALSAQSTPSTVLRTTFLNDFWQTSQAPLSPSMAMAMPGFGPGAAEETLPSLPSPPSPPSLPSSLMTATEFCIDFSGLFEHPLPCGATARVPPAPTGKRSVSTAFDEDATANAARWKRLAALREIPTLEPKPSTSGMVARTRPPIPDHVLRKALLILGEPATQASDGFATLESRAIDVVLEKGRYADAHHLLEGLLRRLETHQHHPNWTTAFERVVALALRFEARTEQAARAMLLTCDNTSGDAAQALAHASTHASIEHLVAHRLHAIADMPAETRAGEWRNLLAGMQRSKACTTAQRLVPLARFIGLLAEAEQTPAACAVVEAACTFTGHGGWRELASQLLGAVPRGDTPTIAQSLTSSNRRMYGDDMKAIVEAVSDRIDRMPDAAARALVGHLETIVMMRGDFDYLVFGPDECAQMLDDLRSTCRRSGFDDLAAGLDATLEEVCDEYKRTMMD</sequence>
<protein>
    <submittedName>
        <fullName evidence="2">Uncharacterized protein</fullName>
    </submittedName>
</protein>
<feature type="region of interest" description="Disordered" evidence="1">
    <location>
        <begin position="12"/>
        <end position="38"/>
    </location>
</feature>
<evidence type="ECO:0000256" key="1">
    <source>
        <dbReference type="SAM" id="MobiDB-lite"/>
    </source>
</evidence>
<gene>
    <name evidence="2" type="ORF">PAN31108_04512</name>
</gene>
<dbReference type="Proteomes" id="UP000406256">
    <property type="component" value="Unassembled WGS sequence"/>
</dbReference>
<feature type="compositionally biased region" description="Low complexity" evidence="1">
    <location>
        <begin position="85"/>
        <end position="98"/>
    </location>
</feature>
<dbReference type="AlphaFoldDB" id="A0A5E4YHJ9"/>
<accession>A0A5E4YHJ9</accession>
<reference evidence="2 3" key="1">
    <citation type="submission" date="2019-08" db="EMBL/GenBank/DDBJ databases">
        <authorList>
            <person name="Peeters C."/>
        </authorList>
    </citation>
    <scope>NUCLEOTIDE SEQUENCE [LARGE SCALE GENOMIC DNA]</scope>
    <source>
        <strain evidence="2 3">LMG 31108</strain>
    </source>
</reference>
<evidence type="ECO:0000313" key="3">
    <source>
        <dbReference type="Proteomes" id="UP000406256"/>
    </source>
</evidence>
<feature type="compositionally biased region" description="Pro residues" evidence="1">
    <location>
        <begin position="99"/>
        <end position="108"/>
    </location>
</feature>
<name>A0A5E4YHJ9_9BURK</name>
<feature type="region of interest" description="Disordered" evidence="1">
    <location>
        <begin position="85"/>
        <end position="110"/>
    </location>
</feature>
<evidence type="ECO:0000313" key="2">
    <source>
        <dbReference type="EMBL" id="VVE47788.1"/>
    </source>
</evidence>